<dbReference type="InterPro" id="IPR050471">
    <property type="entry name" value="AB_hydrolase"/>
</dbReference>
<dbReference type="PANTHER" id="PTHR43433">
    <property type="entry name" value="HYDROLASE, ALPHA/BETA FOLD FAMILY PROTEIN"/>
    <property type="match status" value="1"/>
</dbReference>
<dbReference type="GO" id="GO:0046503">
    <property type="term" value="P:glycerolipid catabolic process"/>
    <property type="evidence" value="ECO:0007669"/>
    <property type="project" value="TreeGrafter"/>
</dbReference>
<dbReference type="PANTHER" id="PTHR43433:SF5">
    <property type="entry name" value="AB HYDROLASE-1 DOMAIN-CONTAINING PROTEIN"/>
    <property type="match status" value="1"/>
</dbReference>
<keyword evidence="2" id="KW-0378">Hydrolase</keyword>
<evidence type="ECO:0000313" key="2">
    <source>
        <dbReference type="EMBL" id="MBR7671806.1"/>
    </source>
</evidence>
<reference evidence="2" key="1">
    <citation type="submission" date="2021-04" db="EMBL/GenBank/DDBJ databases">
        <title>Sequencing of actinobacteria type strains.</title>
        <authorList>
            <person name="Nguyen G.-S."/>
            <person name="Wentzel A."/>
        </authorList>
    </citation>
    <scope>NUCLEOTIDE SEQUENCE</scope>
    <source>
        <strain evidence="2">DSM 42095</strain>
    </source>
</reference>
<dbReference type="SUPFAM" id="SSF53474">
    <property type="entry name" value="alpha/beta-Hydrolases"/>
    <property type="match status" value="1"/>
</dbReference>
<dbReference type="AlphaFoldDB" id="A0A8T4IHL3"/>
<dbReference type="InterPro" id="IPR029058">
    <property type="entry name" value="AB_hydrolase_fold"/>
</dbReference>
<dbReference type="Pfam" id="PF12697">
    <property type="entry name" value="Abhydrolase_6"/>
    <property type="match status" value="1"/>
</dbReference>
<dbReference type="EMBL" id="JAGSMN010000036">
    <property type="protein sequence ID" value="MBR7671806.1"/>
    <property type="molecule type" value="Genomic_DNA"/>
</dbReference>
<dbReference type="InterPro" id="IPR000073">
    <property type="entry name" value="AB_hydrolase_1"/>
</dbReference>
<feature type="domain" description="AB hydrolase-1" evidence="1">
    <location>
        <begin position="22"/>
        <end position="259"/>
    </location>
</feature>
<dbReference type="GO" id="GO:0004806">
    <property type="term" value="F:triacylglycerol lipase activity"/>
    <property type="evidence" value="ECO:0007669"/>
    <property type="project" value="TreeGrafter"/>
</dbReference>
<proteinExistence type="predicted"/>
<gene>
    <name evidence="2" type="ORF">KDA82_01875</name>
</gene>
<dbReference type="Gene3D" id="3.40.50.1820">
    <property type="entry name" value="alpha/beta hydrolase"/>
    <property type="match status" value="1"/>
</dbReference>
<comment type="caution">
    <text evidence="2">The sequence shown here is derived from an EMBL/GenBank/DDBJ whole genome shotgun (WGS) entry which is preliminary data.</text>
</comment>
<evidence type="ECO:0000259" key="1">
    <source>
        <dbReference type="Pfam" id="PF12697"/>
    </source>
</evidence>
<keyword evidence="3" id="KW-1185">Reference proteome</keyword>
<accession>A0A8T4IHL3</accession>
<name>A0A8T4IHL3_9ACTN</name>
<evidence type="ECO:0000313" key="3">
    <source>
        <dbReference type="Proteomes" id="UP000675554"/>
    </source>
</evidence>
<sequence length="269" mass="28881">MPVARINGISLGYDDYGSGEPVVMVTGTGAPGRMWRTHQVPALKAAGYRAITLDNRGIPPSDLCPEGFTLDDMAADVAGLIEYLGVGPCRVVGFSLGSVIVQELLVARPELVREAVLMATCGRADGLITAMSAAEIELCDSGAKVPPRYAAYIQALQNLSPETLNDETKLQDWLDIFEMSAVDLSSIRGQLGLQVFGNRLAAYRGISCPCLVIGFGDDLIVRPHLAREVAESVQDGTYTEISGCGHYGYLEKPESVNAAITYFFGMRRT</sequence>
<protein>
    <submittedName>
        <fullName evidence="2">Alpha/beta hydrolase</fullName>
    </submittedName>
</protein>
<dbReference type="Proteomes" id="UP000675554">
    <property type="component" value="Unassembled WGS sequence"/>
</dbReference>
<organism evidence="2 3">
    <name type="scientific">Streptomyces daliensis</name>
    <dbReference type="NCBI Taxonomy" id="299421"/>
    <lineage>
        <taxon>Bacteria</taxon>
        <taxon>Bacillati</taxon>
        <taxon>Actinomycetota</taxon>
        <taxon>Actinomycetes</taxon>
        <taxon>Kitasatosporales</taxon>
        <taxon>Streptomycetaceae</taxon>
        <taxon>Streptomyces</taxon>
    </lineage>
</organism>